<dbReference type="Proteomes" id="UP001153076">
    <property type="component" value="Unassembled WGS sequence"/>
</dbReference>
<accession>A0A9Q1GI92</accession>
<feature type="transmembrane region" description="Helical" evidence="2">
    <location>
        <begin position="271"/>
        <end position="291"/>
    </location>
</feature>
<proteinExistence type="predicted"/>
<comment type="caution">
    <text evidence="4">The sequence shown here is derived from an EMBL/GenBank/DDBJ whole genome shotgun (WGS) entry which is preliminary data.</text>
</comment>
<feature type="compositionally biased region" description="Acidic residues" evidence="1">
    <location>
        <begin position="83"/>
        <end position="96"/>
    </location>
</feature>
<name>A0A9Q1GI92_9CARY</name>
<protein>
    <recommendedName>
        <fullName evidence="3">THUMP domain-containing protein</fullName>
    </recommendedName>
</protein>
<dbReference type="OrthoDB" id="367221at2759"/>
<dbReference type="GO" id="GO:0006400">
    <property type="term" value="P:tRNA modification"/>
    <property type="evidence" value="ECO:0007669"/>
    <property type="project" value="InterPro"/>
</dbReference>
<feature type="region of interest" description="Disordered" evidence="1">
    <location>
        <begin position="76"/>
        <end position="161"/>
    </location>
</feature>
<evidence type="ECO:0000256" key="1">
    <source>
        <dbReference type="SAM" id="MobiDB-lite"/>
    </source>
</evidence>
<evidence type="ECO:0000259" key="3">
    <source>
        <dbReference type="Pfam" id="PF02926"/>
    </source>
</evidence>
<keyword evidence="2" id="KW-0812">Transmembrane</keyword>
<dbReference type="PANTHER" id="PTHR13452">
    <property type="entry name" value="THUMP DOMAIN CONTAINING PROTEIN 1-RELATED"/>
    <property type="match status" value="1"/>
</dbReference>
<feature type="transmembrane region" description="Helical" evidence="2">
    <location>
        <begin position="237"/>
        <end position="259"/>
    </location>
</feature>
<keyword evidence="5" id="KW-1185">Reference proteome</keyword>
<dbReference type="InterPro" id="IPR040183">
    <property type="entry name" value="THUMPD1-like"/>
</dbReference>
<evidence type="ECO:0000313" key="5">
    <source>
        <dbReference type="Proteomes" id="UP001153076"/>
    </source>
</evidence>
<dbReference type="SUPFAM" id="SSF143437">
    <property type="entry name" value="THUMP domain-like"/>
    <property type="match status" value="1"/>
</dbReference>
<dbReference type="Gene3D" id="3.30.2300.10">
    <property type="entry name" value="THUMP superfamily"/>
    <property type="match status" value="1"/>
</dbReference>
<organism evidence="4 5">
    <name type="scientific">Carnegiea gigantea</name>
    <dbReference type="NCBI Taxonomy" id="171969"/>
    <lineage>
        <taxon>Eukaryota</taxon>
        <taxon>Viridiplantae</taxon>
        <taxon>Streptophyta</taxon>
        <taxon>Embryophyta</taxon>
        <taxon>Tracheophyta</taxon>
        <taxon>Spermatophyta</taxon>
        <taxon>Magnoliopsida</taxon>
        <taxon>eudicotyledons</taxon>
        <taxon>Gunneridae</taxon>
        <taxon>Pentapetalae</taxon>
        <taxon>Caryophyllales</taxon>
        <taxon>Cactineae</taxon>
        <taxon>Cactaceae</taxon>
        <taxon>Cactoideae</taxon>
        <taxon>Echinocereeae</taxon>
        <taxon>Carnegiea</taxon>
    </lineage>
</organism>
<dbReference type="PANTHER" id="PTHR13452:SF10">
    <property type="entry name" value="THUMP DOMAIN-CONTAINING PROTEIN 1"/>
    <property type="match status" value="1"/>
</dbReference>
<dbReference type="GO" id="GO:0003723">
    <property type="term" value="F:RNA binding"/>
    <property type="evidence" value="ECO:0007669"/>
    <property type="project" value="InterPro"/>
</dbReference>
<dbReference type="AlphaFoldDB" id="A0A9Q1GI92"/>
<reference evidence="4" key="1">
    <citation type="submission" date="2022-04" db="EMBL/GenBank/DDBJ databases">
        <title>Carnegiea gigantea Genome sequencing and assembly v2.</title>
        <authorList>
            <person name="Copetti D."/>
            <person name="Sanderson M.J."/>
            <person name="Burquez A."/>
            <person name="Wojciechowski M.F."/>
        </authorList>
    </citation>
    <scope>NUCLEOTIDE SEQUENCE</scope>
    <source>
        <strain evidence="4">SGP5-SGP5p</strain>
        <tissue evidence="4">Aerial part</tissue>
    </source>
</reference>
<dbReference type="Pfam" id="PF02926">
    <property type="entry name" value="THUMP"/>
    <property type="match status" value="1"/>
</dbReference>
<gene>
    <name evidence="4" type="ORF">Cgig2_021479</name>
</gene>
<evidence type="ECO:0000256" key="2">
    <source>
        <dbReference type="SAM" id="Phobius"/>
    </source>
</evidence>
<keyword evidence="2" id="KW-1133">Transmembrane helix</keyword>
<dbReference type="InterPro" id="IPR004114">
    <property type="entry name" value="THUMP_dom"/>
</dbReference>
<evidence type="ECO:0000313" key="4">
    <source>
        <dbReference type="EMBL" id="KAJ8419742.1"/>
    </source>
</evidence>
<sequence>MISDAWSRLYKCMDLVGQDLGHEKIGIVDAQWIVHTRVPSLGNQFFEDLVHRKNSGTRIVATLEKPLQKKIKFTYSNCSDSEGHDDNDDESEEDNNESDRLAEGDKDKESKESVDDRTSDDGKKDDQHQEGLSKQTDTKEVDVESKENEEPPAKKQCGDAKKLEIVHHGTEKFVDKLIEAELQELTDKGEFAVQYDTRVNSGIERMKIMDAVAKSVPVPHKNHKYILLPNNNPEKTIIVQIIKVIIGLMFLACSFLYVFVRLSLELLYPNFIRSLILLSSCIVQTVCLIGVMQKYKELAKYNVRQLTSS</sequence>
<feature type="domain" description="THUMP" evidence="3">
    <location>
        <begin position="186"/>
        <end position="248"/>
    </location>
</feature>
<keyword evidence="2" id="KW-0472">Membrane</keyword>
<dbReference type="EMBL" id="JAKOGI010004506">
    <property type="protein sequence ID" value="KAJ8419742.1"/>
    <property type="molecule type" value="Genomic_DNA"/>
</dbReference>
<feature type="compositionally biased region" description="Basic and acidic residues" evidence="1">
    <location>
        <begin position="97"/>
        <end position="161"/>
    </location>
</feature>